<dbReference type="EC" id="2.4.2.7" evidence="6"/>
<dbReference type="GO" id="GO:0002055">
    <property type="term" value="F:adenine binding"/>
    <property type="evidence" value="ECO:0007669"/>
    <property type="project" value="TreeGrafter"/>
</dbReference>
<evidence type="ECO:0000256" key="8">
    <source>
        <dbReference type="ARBA" id="ARBA00022676"/>
    </source>
</evidence>
<dbReference type="FunFam" id="3.40.50.2020:FF:000021">
    <property type="entry name" value="Adenine phosphoribosyltransferase"/>
    <property type="match status" value="1"/>
</dbReference>
<dbReference type="AlphaFoldDB" id="A0A6J6M635"/>
<comment type="pathway">
    <text evidence="4">Purine metabolism; AMP biosynthesis via salvage pathway; AMP from adenine: step 1/1.</text>
</comment>
<dbReference type="PANTHER" id="PTHR32315:SF3">
    <property type="entry name" value="ADENINE PHOSPHORIBOSYLTRANSFERASE"/>
    <property type="match status" value="1"/>
</dbReference>
<evidence type="ECO:0000256" key="5">
    <source>
        <dbReference type="ARBA" id="ARBA00008391"/>
    </source>
</evidence>
<evidence type="ECO:0000256" key="2">
    <source>
        <dbReference type="ARBA" id="ARBA00003968"/>
    </source>
</evidence>
<dbReference type="Pfam" id="PF00156">
    <property type="entry name" value="Pribosyltran"/>
    <property type="match status" value="1"/>
</dbReference>
<dbReference type="NCBIfam" id="NF002634">
    <property type="entry name" value="PRK02304.1-3"/>
    <property type="match status" value="1"/>
</dbReference>
<dbReference type="GO" id="GO:0005737">
    <property type="term" value="C:cytoplasm"/>
    <property type="evidence" value="ECO:0007669"/>
    <property type="project" value="UniProtKB-SubCell"/>
</dbReference>
<proteinExistence type="inferred from homology"/>
<gene>
    <name evidence="12" type="ORF">UFOPK2254_01182</name>
</gene>
<evidence type="ECO:0000256" key="10">
    <source>
        <dbReference type="ARBA" id="ARBA00022726"/>
    </source>
</evidence>
<dbReference type="GO" id="GO:0003999">
    <property type="term" value="F:adenine phosphoribosyltransferase activity"/>
    <property type="evidence" value="ECO:0007669"/>
    <property type="project" value="UniProtKB-EC"/>
</dbReference>
<feature type="domain" description="Phosphoribosyltransferase" evidence="11">
    <location>
        <begin position="52"/>
        <end position="151"/>
    </location>
</feature>
<accession>A0A6J6M635</accession>
<dbReference type="InterPro" id="IPR029057">
    <property type="entry name" value="PRTase-like"/>
</dbReference>
<evidence type="ECO:0000256" key="4">
    <source>
        <dbReference type="ARBA" id="ARBA00004659"/>
    </source>
</evidence>
<protein>
    <recommendedName>
        <fullName evidence="6">adenine phosphoribosyltransferase</fullName>
        <ecNumber evidence="6">2.4.2.7</ecNumber>
    </recommendedName>
</protein>
<dbReference type="GO" id="GO:0006168">
    <property type="term" value="P:adenine salvage"/>
    <property type="evidence" value="ECO:0007669"/>
    <property type="project" value="InterPro"/>
</dbReference>
<sequence>MITLAESRELIREIPDYPLPGIRFQDLTPLLGHGEGFACVVQALEPLVKDATLIAGIEARGFIFAAALAKSLNLGFVPIRKAGKLPHVTIEESYGLEYGTDVLQIHTDAFTQGSRVLLLDDVLATGGTVVAASRLISRLGGSIVGAAAVLEISGLGGRERFQEKHPNIGFDSLFLV</sequence>
<evidence type="ECO:0000256" key="6">
    <source>
        <dbReference type="ARBA" id="ARBA00011893"/>
    </source>
</evidence>
<reference evidence="12" key="1">
    <citation type="submission" date="2020-05" db="EMBL/GenBank/DDBJ databases">
        <authorList>
            <person name="Chiriac C."/>
            <person name="Salcher M."/>
            <person name="Ghai R."/>
            <person name="Kavagutti S V."/>
        </authorList>
    </citation>
    <scope>NUCLEOTIDE SEQUENCE</scope>
</reference>
<dbReference type="SUPFAM" id="SSF53271">
    <property type="entry name" value="PRTase-like"/>
    <property type="match status" value="1"/>
</dbReference>
<dbReference type="InterPro" id="IPR005764">
    <property type="entry name" value="Ade_phspho_trans"/>
</dbReference>
<keyword evidence="9" id="KW-0808">Transferase</keyword>
<keyword evidence="8" id="KW-0328">Glycosyltransferase</keyword>
<dbReference type="CDD" id="cd06223">
    <property type="entry name" value="PRTases_typeI"/>
    <property type="match status" value="1"/>
</dbReference>
<dbReference type="InterPro" id="IPR000836">
    <property type="entry name" value="PRTase_dom"/>
</dbReference>
<comment type="subcellular location">
    <subcellularLocation>
        <location evidence="3">Cytoplasm</location>
    </subcellularLocation>
</comment>
<dbReference type="UniPathway" id="UPA00588">
    <property type="reaction ID" value="UER00646"/>
</dbReference>
<comment type="catalytic activity">
    <reaction evidence="1">
        <text>AMP + diphosphate = 5-phospho-alpha-D-ribose 1-diphosphate + adenine</text>
        <dbReference type="Rhea" id="RHEA:16609"/>
        <dbReference type="ChEBI" id="CHEBI:16708"/>
        <dbReference type="ChEBI" id="CHEBI:33019"/>
        <dbReference type="ChEBI" id="CHEBI:58017"/>
        <dbReference type="ChEBI" id="CHEBI:456215"/>
        <dbReference type="EC" id="2.4.2.7"/>
    </reaction>
</comment>
<dbReference type="PANTHER" id="PTHR32315">
    <property type="entry name" value="ADENINE PHOSPHORIBOSYLTRANSFERASE"/>
    <property type="match status" value="1"/>
</dbReference>
<evidence type="ECO:0000313" key="12">
    <source>
        <dbReference type="EMBL" id="CAB4669352.1"/>
    </source>
</evidence>
<dbReference type="HAMAP" id="MF_00004">
    <property type="entry name" value="Aden_phosphoribosyltr"/>
    <property type="match status" value="1"/>
</dbReference>
<dbReference type="InterPro" id="IPR050054">
    <property type="entry name" value="UPRTase/APRTase"/>
</dbReference>
<evidence type="ECO:0000256" key="1">
    <source>
        <dbReference type="ARBA" id="ARBA00000868"/>
    </source>
</evidence>
<dbReference type="NCBIfam" id="TIGR01090">
    <property type="entry name" value="apt"/>
    <property type="match status" value="1"/>
</dbReference>
<dbReference type="GO" id="GO:0044209">
    <property type="term" value="P:AMP salvage"/>
    <property type="evidence" value="ECO:0007669"/>
    <property type="project" value="UniProtKB-UniPathway"/>
</dbReference>
<evidence type="ECO:0000256" key="7">
    <source>
        <dbReference type="ARBA" id="ARBA00022490"/>
    </source>
</evidence>
<keyword evidence="7" id="KW-0963">Cytoplasm</keyword>
<evidence type="ECO:0000256" key="9">
    <source>
        <dbReference type="ARBA" id="ARBA00022679"/>
    </source>
</evidence>
<dbReference type="GO" id="GO:0006166">
    <property type="term" value="P:purine ribonucleoside salvage"/>
    <property type="evidence" value="ECO:0007669"/>
    <property type="project" value="UniProtKB-KW"/>
</dbReference>
<evidence type="ECO:0000256" key="3">
    <source>
        <dbReference type="ARBA" id="ARBA00004496"/>
    </source>
</evidence>
<dbReference type="EMBL" id="CAEZWO010000135">
    <property type="protein sequence ID" value="CAB4669352.1"/>
    <property type="molecule type" value="Genomic_DNA"/>
</dbReference>
<keyword evidence="10" id="KW-0660">Purine salvage</keyword>
<dbReference type="Gene3D" id="3.40.50.2020">
    <property type="match status" value="1"/>
</dbReference>
<evidence type="ECO:0000259" key="11">
    <source>
        <dbReference type="Pfam" id="PF00156"/>
    </source>
</evidence>
<name>A0A6J6M635_9ZZZZ</name>
<comment type="function">
    <text evidence="2">Catalyzes a salvage reaction resulting in the formation of AMP, that is energically less costly than de novo synthesis.</text>
</comment>
<dbReference type="GO" id="GO:0016208">
    <property type="term" value="F:AMP binding"/>
    <property type="evidence" value="ECO:0007669"/>
    <property type="project" value="TreeGrafter"/>
</dbReference>
<organism evidence="12">
    <name type="scientific">freshwater metagenome</name>
    <dbReference type="NCBI Taxonomy" id="449393"/>
    <lineage>
        <taxon>unclassified sequences</taxon>
        <taxon>metagenomes</taxon>
        <taxon>ecological metagenomes</taxon>
    </lineage>
</organism>
<dbReference type="NCBIfam" id="NF002636">
    <property type="entry name" value="PRK02304.1-5"/>
    <property type="match status" value="1"/>
</dbReference>
<comment type="similarity">
    <text evidence="5">Belongs to the purine/pyrimidine phosphoribosyltransferase family.</text>
</comment>